<dbReference type="GO" id="GO:0005829">
    <property type="term" value="C:cytosol"/>
    <property type="evidence" value="ECO:0007669"/>
    <property type="project" value="TreeGrafter"/>
</dbReference>
<dbReference type="PANTHER" id="PTHR11647">
    <property type="entry name" value="HYDRANTOINASE/DIHYDROPYRIMIDINASE FAMILY MEMBER"/>
    <property type="match status" value="1"/>
</dbReference>
<keyword evidence="7" id="KW-1185">Reference proteome</keyword>
<dbReference type="Proteomes" id="UP000282323">
    <property type="component" value="Unassembled WGS sequence"/>
</dbReference>
<keyword evidence="4" id="KW-0665">Pyrimidine biosynthesis</keyword>
<dbReference type="InterPro" id="IPR032466">
    <property type="entry name" value="Metal_Hydrolase"/>
</dbReference>
<dbReference type="GO" id="GO:0006221">
    <property type="term" value="P:pyrimidine nucleotide biosynthetic process"/>
    <property type="evidence" value="ECO:0007669"/>
    <property type="project" value="UniProtKB-KW"/>
</dbReference>
<dbReference type="InterPro" id="IPR006680">
    <property type="entry name" value="Amidohydro-rel"/>
</dbReference>
<dbReference type="GO" id="GO:0016812">
    <property type="term" value="F:hydrolase activity, acting on carbon-nitrogen (but not peptide) bonds, in cyclic amides"/>
    <property type="evidence" value="ECO:0007669"/>
    <property type="project" value="TreeGrafter"/>
</dbReference>
<comment type="cofactor">
    <cofactor evidence="1">
        <name>Zn(2+)</name>
        <dbReference type="ChEBI" id="CHEBI:29105"/>
    </cofactor>
</comment>
<evidence type="ECO:0000256" key="1">
    <source>
        <dbReference type="ARBA" id="ARBA00001947"/>
    </source>
</evidence>
<dbReference type="EMBL" id="REGA01000007">
    <property type="protein sequence ID" value="RQG94850.1"/>
    <property type="molecule type" value="Genomic_DNA"/>
</dbReference>
<feature type="domain" description="Amidohydrolase-related" evidence="5">
    <location>
        <begin position="55"/>
        <end position="450"/>
    </location>
</feature>
<dbReference type="SUPFAM" id="SSF51338">
    <property type="entry name" value="Composite domain of metallo-dependent hydrolases"/>
    <property type="match status" value="1"/>
</dbReference>
<evidence type="ECO:0000256" key="3">
    <source>
        <dbReference type="ARBA" id="ARBA00022801"/>
    </source>
</evidence>
<dbReference type="InterPro" id="IPR050378">
    <property type="entry name" value="Metallo-dep_Hydrolases_sf"/>
</dbReference>
<evidence type="ECO:0000313" key="7">
    <source>
        <dbReference type="Proteomes" id="UP000282323"/>
    </source>
</evidence>
<accession>A0A3N6ME00</accession>
<gene>
    <name evidence="6" type="ORF">EA473_10140</name>
</gene>
<reference evidence="6 7" key="1">
    <citation type="submission" date="2018-10" db="EMBL/GenBank/DDBJ databases">
        <title>Natrarchaeobius chitinivorans gen. nov., sp. nov., and Natrarchaeobius haloalkaliphilus sp. nov., alkaliphilic, chitin-utilizing haloarchaea from hypersaline alkaline lakes.</title>
        <authorList>
            <person name="Sorokin D.Y."/>
            <person name="Elcheninov A.G."/>
            <person name="Kostrikina N.A."/>
            <person name="Bale N.J."/>
            <person name="Sinninghe Damste J.S."/>
            <person name="Khijniak T.V."/>
            <person name="Kublanov I.V."/>
            <person name="Toshchakov S.V."/>
        </authorList>
    </citation>
    <scope>NUCLEOTIDE SEQUENCE [LARGE SCALE GENOMIC DNA]</scope>
    <source>
        <strain evidence="6 7">AArcht4T</strain>
    </source>
</reference>
<comment type="caution">
    <text evidence="6">The sequence shown here is derived from an EMBL/GenBank/DDBJ whole genome shotgun (WGS) entry which is preliminary data.</text>
</comment>
<evidence type="ECO:0000256" key="4">
    <source>
        <dbReference type="ARBA" id="ARBA00022975"/>
    </source>
</evidence>
<dbReference type="OrthoDB" id="42542at2157"/>
<dbReference type="AlphaFoldDB" id="A0A3N6ME00"/>
<evidence type="ECO:0000313" key="6">
    <source>
        <dbReference type="EMBL" id="RQG94850.1"/>
    </source>
</evidence>
<evidence type="ECO:0000259" key="5">
    <source>
        <dbReference type="Pfam" id="PF01979"/>
    </source>
</evidence>
<organism evidence="6 7">
    <name type="scientific">Natrarchaeobius chitinivorans</name>
    <dbReference type="NCBI Taxonomy" id="1679083"/>
    <lineage>
        <taxon>Archaea</taxon>
        <taxon>Methanobacteriati</taxon>
        <taxon>Methanobacteriota</taxon>
        <taxon>Stenosarchaea group</taxon>
        <taxon>Halobacteria</taxon>
        <taxon>Halobacteriales</taxon>
        <taxon>Natrialbaceae</taxon>
        <taxon>Natrarchaeobius</taxon>
    </lineage>
</organism>
<dbReference type="RefSeq" id="WP_124195511.1">
    <property type="nucleotide sequence ID" value="NZ_REGA01000007.1"/>
</dbReference>
<dbReference type="PANTHER" id="PTHR11647:SF1">
    <property type="entry name" value="COLLAPSIN RESPONSE MEDIATOR PROTEIN"/>
    <property type="match status" value="1"/>
</dbReference>
<dbReference type="InterPro" id="IPR011059">
    <property type="entry name" value="Metal-dep_hydrolase_composite"/>
</dbReference>
<name>A0A3N6ME00_NATCH</name>
<protein>
    <submittedName>
        <fullName evidence="6">Dihydroorotase</fullName>
    </submittedName>
</protein>
<dbReference type="Gene3D" id="2.30.40.10">
    <property type="entry name" value="Urease, subunit C, domain 1"/>
    <property type="match status" value="1"/>
</dbReference>
<dbReference type="Gene3D" id="3.20.20.140">
    <property type="entry name" value="Metal-dependent hydrolases"/>
    <property type="match status" value="1"/>
</dbReference>
<dbReference type="FunFam" id="3.20.20.140:FF:000174">
    <property type="entry name" value="Dihydropyrimidinase-related protein 2"/>
    <property type="match status" value="1"/>
</dbReference>
<evidence type="ECO:0000256" key="2">
    <source>
        <dbReference type="ARBA" id="ARBA00008829"/>
    </source>
</evidence>
<keyword evidence="3" id="KW-0378">Hydrolase</keyword>
<comment type="similarity">
    <text evidence="2">Belongs to the metallo-dependent hydrolases superfamily. Hydantoinase/dihydropyrimidinase family.</text>
</comment>
<dbReference type="Pfam" id="PF01979">
    <property type="entry name" value="Amidohydro_1"/>
    <property type="match status" value="1"/>
</dbReference>
<dbReference type="SUPFAM" id="SSF51556">
    <property type="entry name" value="Metallo-dependent hydrolases"/>
    <property type="match status" value="1"/>
</dbReference>
<proteinExistence type="inferred from homology"/>
<sequence>MTSPTVDLKVTNATVVNANNSFKGGVAADDGKIVAVGSETHLPDAEREIDAEGNFLLPGFIDPHVHLGINAASDDYKEQFKSDFETETRGAVHGGVTSFISFLSYSEQEYLPDLDYYVKAGEENSFIDFSFHANINKPHHVDEVWGLHDEGIRSYKLRYVWYKYVAPELGIDESYEDRVYHVMKQVAQMNHGVTMFHAENADLAKIRREEIQEEGRNDLEAWKESSPNIGESMMVENIGHLTEFTDSNSYVVHMSAGESVDVAKRFQDRGVQLHAETLPAFLAHTYEDDMGVWGKISPPVRGARTKKRLWEGLRNGVIDYIGTDHCPHDRDAKEKGEGKYGDVWNAIPGDNNGMEYMLPVMMSEGVNQNRISMERVVEVCSTNNAKMWGMYPRKGILAEGADADMVIVDLDKSDTVDDDFFHTMEPRYSSFHGWELTGLPTHTIVDGEVVVEDDQLVAEPGDSEFMPRLDSGVPSE</sequence>